<dbReference type="PANTHER" id="PTHR43498:SF1">
    <property type="entry name" value="COB--COM HETERODISULFIDE REDUCTASE IRON-SULFUR SUBUNIT A"/>
    <property type="match status" value="1"/>
</dbReference>
<evidence type="ECO:0000256" key="1">
    <source>
        <dbReference type="ARBA" id="ARBA00022485"/>
    </source>
</evidence>
<evidence type="ECO:0000256" key="5">
    <source>
        <dbReference type="ARBA" id="ARBA00023014"/>
    </source>
</evidence>
<gene>
    <name evidence="7" type="ORF">SNE25_18135</name>
</gene>
<dbReference type="InterPro" id="IPR039650">
    <property type="entry name" value="HdrA-like"/>
</dbReference>
<evidence type="ECO:0000313" key="8">
    <source>
        <dbReference type="Proteomes" id="UP001324380"/>
    </source>
</evidence>
<organism evidence="7 8">
    <name type="scientific">Mucilaginibacter sabulilitoris</name>
    <dbReference type="NCBI Taxonomy" id="1173583"/>
    <lineage>
        <taxon>Bacteria</taxon>
        <taxon>Pseudomonadati</taxon>
        <taxon>Bacteroidota</taxon>
        <taxon>Sphingobacteriia</taxon>
        <taxon>Sphingobacteriales</taxon>
        <taxon>Sphingobacteriaceae</taxon>
        <taxon>Mucilaginibacter</taxon>
    </lineage>
</organism>
<keyword evidence="8" id="KW-1185">Reference proteome</keyword>
<keyword evidence="2" id="KW-0479">Metal-binding</keyword>
<sequence length="548" mass="61447">MRNINKILISACILLIYSSLSYAQNNNYDVCVYGETPSGITAAIQAARMGKQVLLLSTDNHVGGVMTAGLTATDINNYRLIGGIAREAFQKLYSYYQNPAAWRNQTRDEFFELSKKRTFTGKNDSLKMQWVYESKVLDGIFKQMLTDAKVTVVYNQKIKRSGGVVKDGTVIKRLITTGNKAYSAKVFIDATYEGDLMAASGVSYIVGRESNAQYGETFNGIRLGNVIVSETNPVDPYIKSGDPRSGILPFIEPRVAGADGTADKRTQSYCYRLTLTDDSTNLIPITKPKSYNPLWFELMARIITANPDINLSSIITFTPMPNKKTDTNHLDFVGASYDYPEAGYKQRNKLDAMHANYALGMLWFLGNDTRVPQRIRDEMKRWGLPKDEYQDNHNFPTQLYVREARRMVSDFVMREQNCTGAEPAQESIGLGTYMLDCHFVSRMLDSARRVRLEGTYFRNNRPYTISYRALTPKKTECSNLLVPVCLSSSHVAYGTIRMEPVYMVLGQSAGAAAALSIATKQSVQDVSYPELREELLKAGQIISLTNKK</sequence>
<dbReference type="RefSeq" id="WP_321560405.1">
    <property type="nucleotide sequence ID" value="NZ_CP139558.1"/>
</dbReference>
<dbReference type="Pfam" id="PF12831">
    <property type="entry name" value="FAD_oxidored"/>
    <property type="match status" value="1"/>
</dbReference>
<keyword evidence="4" id="KW-0408">Iron</keyword>
<name>A0ABZ0TGA6_9SPHI</name>
<keyword evidence="6" id="KW-0732">Signal</keyword>
<accession>A0ABZ0TGA6</accession>
<protein>
    <submittedName>
        <fullName evidence="7">FAD-dependent oxidoreductase</fullName>
    </submittedName>
</protein>
<evidence type="ECO:0000313" key="7">
    <source>
        <dbReference type="EMBL" id="WPU91238.1"/>
    </source>
</evidence>
<dbReference type="SUPFAM" id="SSF51905">
    <property type="entry name" value="FAD/NAD(P)-binding domain"/>
    <property type="match status" value="1"/>
</dbReference>
<dbReference type="Gene3D" id="3.50.50.60">
    <property type="entry name" value="FAD/NAD(P)-binding domain"/>
    <property type="match status" value="1"/>
</dbReference>
<keyword evidence="5" id="KW-0411">Iron-sulfur</keyword>
<evidence type="ECO:0000256" key="3">
    <source>
        <dbReference type="ARBA" id="ARBA00023002"/>
    </source>
</evidence>
<keyword evidence="1" id="KW-0004">4Fe-4S</keyword>
<evidence type="ECO:0000256" key="4">
    <source>
        <dbReference type="ARBA" id="ARBA00023004"/>
    </source>
</evidence>
<evidence type="ECO:0000256" key="6">
    <source>
        <dbReference type="SAM" id="SignalP"/>
    </source>
</evidence>
<feature type="chain" id="PRO_5047471209" evidence="6">
    <location>
        <begin position="24"/>
        <end position="548"/>
    </location>
</feature>
<dbReference type="InterPro" id="IPR036188">
    <property type="entry name" value="FAD/NAD-bd_sf"/>
</dbReference>
<reference evidence="7 8" key="1">
    <citation type="submission" date="2023-11" db="EMBL/GenBank/DDBJ databases">
        <title>Analysis of the Genomes of Mucilaginibacter gossypii cycad 4 and M. sabulilitoris SNA2: microbes with the potential for plant growth promotion.</title>
        <authorList>
            <person name="Hirsch A.M."/>
            <person name="Humm E."/>
            <person name="Rubbi M."/>
            <person name="Del Vecchio G."/>
            <person name="Ha S.M."/>
            <person name="Pellegrini M."/>
            <person name="Gunsalus R.P."/>
        </authorList>
    </citation>
    <scope>NUCLEOTIDE SEQUENCE [LARGE SCALE GENOMIC DNA]</scope>
    <source>
        <strain evidence="7 8">SNA2</strain>
    </source>
</reference>
<evidence type="ECO:0000256" key="2">
    <source>
        <dbReference type="ARBA" id="ARBA00022723"/>
    </source>
</evidence>
<proteinExistence type="predicted"/>
<feature type="signal peptide" evidence="6">
    <location>
        <begin position="1"/>
        <end position="23"/>
    </location>
</feature>
<dbReference type="EMBL" id="CP139558">
    <property type="protein sequence ID" value="WPU91238.1"/>
    <property type="molecule type" value="Genomic_DNA"/>
</dbReference>
<keyword evidence="3" id="KW-0560">Oxidoreductase</keyword>
<dbReference type="Proteomes" id="UP001324380">
    <property type="component" value="Chromosome"/>
</dbReference>
<dbReference type="PANTHER" id="PTHR43498">
    <property type="entry name" value="FERREDOXIN:COB-COM HETERODISULFIDE REDUCTASE SUBUNIT A"/>
    <property type="match status" value="1"/>
</dbReference>